<sequence>MNYIIPASSQPALAINGSDKTFPARRIFCIGRNYADHAREMGHDPDKAPPFFFEKHPSCLVTGNGPLTFPYPSATNDVHHEVELVVALKSGGKDLSISEAERAVFGYAVGIDFTRRDHQAEAKKQGRPWTVAKSFDYSAPCSALTSIDDLHDTANAKIWLDKNDTRVQEGTLDQMIWPVPEAIAYLSTLFALFPGDLIMTGTPSGVGPVASGDTLHGGIEGIGEIQLSVK</sequence>
<keyword evidence="1" id="KW-0479">Metal-binding</keyword>
<dbReference type="GO" id="GO:0018773">
    <property type="term" value="F:acetylpyruvate hydrolase activity"/>
    <property type="evidence" value="ECO:0007669"/>
    <property type="project" value="TreeGrafter"/>
</dbReference>
<dbReference type="PATRIC" id="fig|1514904.3.peg.754"/>
<feature type="domain" description="Fumarylacetoacetase-like C-terminal" evidence="2">
    <location>
        <begin position="27"/>
        <end position="229"/>
    </location>
</feature>
<protein>
    <submittedName>
        <fullName evidence="3">Fumarylacetoacetate hydrolase</fullName>
    </submittedName>
</protein>
<dbReference type="InterPro" id="IPR036663">
    <property type="entry name" value="Fumarylacetoacetase_C_sf"/>
</dbReference>
<proteinExistence type="predicted"/>
<dbReference type="EMBL" id="JXMU01000013">
    <property type="protein sequence ID" value="KPB01147.1"/>
    <property type="molecule type" value="Genomic_DNA"/>
</dbReference>
<dbReference type="Pfam" id="PF01557">
    <property type="entry name" value="FAA_hydrolase"/>
    <property type="match status" value="1"/>
</dbReference>
<dbReference type="OrthoDB" id="5197601at2"/>
<dbReference type="Proteomes" id="UP000038011">
    <property type="component" value="Unassembled WGS sequence"/>
</dbReference>
<organism evidence="3 4">
    <name type="scientific">Ahrensia marina</name>
    <dbReference type="NCBI Taxonomy" id="1514904"/>
    <lineage>
        <taxon>Bacteria</taxon>
        <taxon>Pseudomonadati</taxon>
        <taxon>Pseudomonadota</taxon>
        <taxon>Alphaproteobacteria</taxon>
        <taxon>Hyphomicrobiales</taxon>
        <taxon>Ahrensiaceae</taxon>
        <taxon>Ahrensia</taxon>
    </lineage>
</organism>
<dbReference type="STRING" id="1514904.SU32_09620"/>
<dbReference type="PANTHER" id="PTHR11820">
    <property type="entry name" value="ACYLPYRUVASE"/>
    <property type="match status" value="1"/>
</dbReference>
<evidence type="ECO:0000256" key="1">
    <source>
        <dbReference type="ARBA" id="ARBA00022723"/>
    </source>
</evidence>
<evidence type="ECO:0000259" key="2">
    <source>
        <dbReference type="Pfam" id="PF01557"/>
    </source>
</evidence>
<gene>
    <name evidence="3" type="ORF">SU32_09620</name>
</gene>
<dbReference type="SUPFAM" id="SSF56529">
    <property type="entry name" value="FAH"/>
    <property type="match status" value="1"/>
</dbReference>
<dbReference type="RefSeq" id="WP_053999146.1">
    <property type="nucleotide sequence ID" value="NZ_JXMU01000013.1"/>
</dbReference>
<accession>A0A0M9GM85</accession>
<evidence type="ECO:0000313" key="3">
    <source>
        <dbReference type="EMBL" id="KPB01147.1"/>
    </source>
</evidence>
<dbReference type="Gene3D" id="3.90.850.10">
    <property type="entry name" value="Fumarylacetoacetase-like, C-terminal domain"/>
    <property type="match status" value="1"/>
</dbReference>
<keyword evidence="3" id="KW-0378">Hydrolase</keyword>
<reference evidence="3 4" key="1">
    <citation type="submission" date="2015-01" db="EMBL/GenBank/DDBJ databases">
        <title>Ahrensia donghaiensis sp. nov., a novel dimethylsulphoniopropionate-cleavage bacterium isolated from seawater and emended descriptions of the genus Ahrensia and Ahrensia kielensis.</title>
        <authorList>
            <person name="Liu J."/>
        </authorList>
    </citation>
    <scope>NUCLEOTIDE SEQUENCE [LARGE SCALE GENOMIC DNA]</scope>
    <source>
        <strain evidence="3 4">LZD062</strain>
    </source>
</reference>
<dbReference type="PANTHER" id="PTHR11820:SF90">
    <property type="entry name" value="FLUTATHIONE S-TRANSFERASE"/>
    <property type="match status" value="1"/>
</dbReference>
<evidence type="ECO:0000313" key="4">
    <source>
        <dbReference type="Proteomes" id="UP000038011"/>
    </source>
</evidence>
<dbReference type="InterPro" id="IPR011234">
    <property type="entry name" value="Fumarylacetoacetase-like_C"/>
</dbReference>
<dbReference type="AlphaFoldDB" id="A0A0M9GM85"/>
<keyword evidence="4" id="KW-1185">Reference proteome</keyword>
<comment type="caution">
    <text evidence="3">The sequence shown here is derived from an EMBL/GenBank/DDBJ whole genome shotgun (WGS) entry which is preliminary data.</text>
</comment>
<dbReference type="GO" id="GO:0046872">
    <property type="term" value="F:metal ion binding"/>
    <property type="evidence" value="ECO:0007669"/>
    <property type="project" value="UniProtKB-KW"/>
</dbReference>
<name>A0A0M9GM85_9HYPH</name>